<feature type="domain" description="Cation/H+ exchanger transmembrane" evidence="12">
    <location>
        <begin position="65"/>
        <end position="318"/>
    </location>
</feature>
<feature type="transmembrane region" description="Helical" evidence="11">
    <location>
        <begin position="119"/>
        <end position="145"/>
    </location>
</feature>
<dbReference type="InterPro" id="IPR006153">
    <property type="entry name" value="Cation/H_exchanger_TM"/>
</dbReference>
<feature type="compositionally biased region" description="Basic residues" evidence="10">
    <location>
        <begin position="476"/>
        <end position="487"/>
    </location>
</feature>
<feature type="region of interest" description="Disordered" evidence="10">
    <location>
        <begin position="321"/>
        <end position="364"/>
    </location>
</feature>
<keyword evidence="4 11" id="KW-0812">Transmembrane</keyword>
<feature type="region of interest" description="Disordered" evidence="10">
    <location>
        <begin position="444"/>
        <end position="492"/>
    </location>
</feature>
<feature type="transmembrane region" description="Helical" evidence="11">
    <location>
        <begin position="182"/>
        <end position="202"/>
    </location>
</feature>
<evidence type="ECO:0000313" key="13">
    <source>
        <dbReference type="EMBL" id="THY24036.1"/>
    </source>
</evidence>
<dbReference type="GO" id="GO:0006814">
    <property type="term" value="P:sodium ion transport"/>
    <property type="evidence" value="ECO:0007669"/>
    <property type="project" value="UniProtKB-KW"/>
</dbReference>
<accession>A0A4S9L4M2</accession>
<keyword evidence="7" id="KW-0406">Ion transport</keyword>
<feature type="transmembrane region" description="Helical" evidence="11">
    <location>
        <begin position="260"/>
        <end position="281"/>
    </location>
</feature>
<dbReference type="InterPro" id="IPR038770">
    <property type="entry name" value="Na+/solute_symporter_sf"/>
</dbReference>
<dbReference type="PANTHER" id="PTHR43562:SF3">
    <property type="entry name" value="SODIUM ION_PROTON EXCHANGER (EUROFUNG)"/>
    <property type="match status" value="1"/>
</dbReference>
<evidence type="ECO:0000256" key="2">
    <source>
        <dbReference type="ARBA" id="ARBA00022448"/>
    </source>
</evidence>
<comment type="caution">
    <text evidence="13">The sequence shown here is derived from an EMBL/GenBank/DDBJ whole genome shotgun (WGS) entry which is preliminary data.</text>
</comment>
<name>A0A4S9L4M2_AURPU</name>
<evidence type="ECO:0000256" key="10">
    <source>
        <dbReference type="SAM" id="MobiDB-lite"/>
    </source>
</evidence>
<keyword evidence="3" id="KW-0050">Antiport</keyword>
<keyword evidence="2" id="KW-0813">Transport</keyword>
<feature type="compositionally biased region" description="Polar residues" evidence="10">
    <location>
        <begin position="465"/>
        <end position="475"/>
    </location>
</feature>
<evidence type="ECO:0000256" key="6">
    <source>
        <dbReference type="ARBA" id="ARBA00023053"/>
    </source>
</evidence>
<evidence type="ECO:0000259" key="12">
    <source>
        <dbReference type="Pfam" id="PF00999"/>
    </source>
</evidence>
<dbReference type="GO" id="GO:0015297">
    <property type="term" value="F:antiporter activity"/>
    <property type="evidence" value="ECO:0007669"/>
    <property type="project" value="UniProtKB-KW"/>
</dbReference>
<keyword evidence="9" id="KW-0739">Sodium transport</keyword>
<feature type="transmembrane region" description="Helical" evidence="11">
    <location>
        <begin position="412"/>
        <end position="435"/>
    </location>
</feature>
<dbReference type="GO" id="GO:0016020">
    <property type="term" value="C:membrane"/>
    <property type="evidence" value="ECO:0007669"/>
    <property type="project" value="UniProtKB-SubCell"/>
</dbReference>
<dbReference type="Pfam" id="PF00999">
    <property type="entry name" value="Na_H_Exchanger"/>
    <property type="match status" value="1"/>
</dbReference>
<feature type="transmembrane region" description="Helical" evidence="11">
    <location>
        <begin position="60"/>
        <end position="78"/>
    </location>
</feature>
<feature type="transmembrane region" description="Helical" evidence="11">
    <location>
        <begin position="492"/>
        <end position="513"/>
    </location>
</feature>
<feature type="transmembrane region" description="Helical" evidence="11">
    <location>
        <begin position="151"/>
        <end position="170"/>
    </location>
</feature>
<comment type="subcellular location">
    <subcellularLocation>
        <location evidence="1">Membrane</location>
        <topology evidence="1">Multi-pass membrane protein</topology>
    </subcellularLocation>
</comment>
<dbReference type="GO" id="GO:1902600">
    <property type="term" value="P:proton transmembrane transport"/>
    <property type="evidence" value="ECO:0007669"/>
    <property type="project" value="InterPro"/>
</dbReference>
<feature type="transmembrane region" description="Helical" evidence="11">
    <location>
        <begin position="389"/>
        <end position="406"/>
    </location>
</feature>
<dbReference type="Proteomes" id="UP000306584">
    <property type="component" value="Unassembled WGS sequence"/>
</dbReference>
<reference evidence="13 14" key="1">
    <citation type="submission" date="2018-10" db="EMBL/GenBank/DDBJ databases">
        <title>Fifty Aureobasidium pullulans genomes reveal a recombining polyextremotolerant generalist.</title>
        <authorList>
            <person name="Gostincar C."/>
            <person name="Turk M."/>
            <person name="Zajc J."/>
            <person name="Gunde-Cimerman N."/>
        </authorList>
    </citation>
    <scope>NUCLEOTIDE SEQUENCE [LARGE SCALE GENOMIC DNA]</scope>
    <source>
        <strain evidence="13 14">EXF-6604</strain>
    </source>
</reference>
<evidence type="ECO:0000256" key="4">
    <source>
        <dbReference type="ARBA" id="ARBA00022692"/>
    </source>
</evidence>
<dbReference type="Gene3D" id="1.20.1530.20">
    <property type="match status" value="2"/>
</dbReference>
<feature type="transmembrane region" description="Helical" evidence="11">
    <location>
        <begin position="287"/>
        <end position="306"/>
    </location>
</feature>
<keyword evidence="8 11" id="KW-0472">Membrane</keyword>
<evidence type="ECO:0000256" key="11">
    <source>
        <dbReference type="SAM" id="Phobius"/>
    </source>
</evidence>
<evidence type="ECO:0000256" key="3">
    <source>
        <dbReference type="ARBA" id="ARBA00022449"/>
    </source>
</evidence>
<evidence type="ECO:0000256" key="1">
    <source>
        <dbReference type="ARBA" id="ARBA00004141"/>
    </source>
</evidence>
<dbReference type="AlphaFoldDB" id="A0A4S9L4M2"/>
<keyword evidence="6" id="KW-0915">Sodium</keyword>
<feature type="transmembrane region" description="Helical" evidence="11">
    <location>
        <begin position="533"/>
        <end position="556"/>
    </location>
</feature>
<evidence type="ECO:0000256" key="7">
    <source>
        <dbReference type="ARBA" id="ARBA00023065"/>
    </source>
</evidence>
<organism evidence="13 14">
    <name type="scientific">Aureobasidium pullulans</name>
    <name type="common">Black yeast</name>
    <name type="synonym">Pullularia pullulans</name>
    <dbReference type="NCBI Taxonomy" id="5580"/>
    <lineage>
        <taxon>Eukaryota</taxon>
        <taxon>Fungi</taxon>
        <taxon>Dikarya</taxon>
        <taxon>Ascomycota</taxon>
        <taxon>Pezizomycotina</taxon>
        <taxon>Dothideomycetes</taxon>
        <taxon>Dothideomycetidae</taxon>
        <taxon>Dothideales</taxon>
        <taxon>Saccotheciaceae</taxon>
        <taxon>Aureobasidium</taxon>
    </lineage>
</organism>
<dbReference type="PANTHER" id="PTHR43562">
    <property type="entry name" value="NAPA-TYPE SODIUM/HYDROGEN ANTIPORTER"/>
    <property type="match status" value="1"/>
</dbReference>
<gene>
    <name evidence="13" type="ORF">D6D01_05736</name>
</gene>
<evidence type="ECO:0000313" key="14">
    <source>
        <dbReference type="Proteomes" id="UP000306584"/>
    </source>
</evidence>
<feature type="transmembrane region" description="Helical" evidence="11">
    <location>
        <begin position="90"/>
        <end position="107"/>
    </location>
</feature>
<evidence type="ECO:0000256" key="8">
    <source>
        <dbReference type="ARBA" id="ARBA00023136"/>
    </source>
</evidence>
<keyword evidence="5 11" id="KW-1133">Transmembrane helix</keyword>
<evidence type="ECO:0000256" key="9">
    <source>
        <dbReference type="ARBA" id="ARBA00023201"/>
    </source>
</evidence>
<evidence type="ECO:0000256" key="5">
    <source>
        <dbReference type="ARBA" id="ARBA00022989"/>
    </source>
</evidence>
<dbReference type="EMBL" id="QZBD01000225">
    <property type="protein sequence ID" value="THY24036.1"/>
    <property type="molecule type" value="Genomic_DNA"/>
</dbReference>
<sequence>MAEGKTSKESLLLSDLVLHSSSTNMALAALPYHEPDIVTILIQSSFLLVLNGINWILDNAIYCGLVGQILIGVAWGTPGANWLSEEVQDTIMQLGYLGLILIVYEGGLSTSFASLWSNIYLSGLVALIGITLPIGLSYVLIGLLGATPVQAFAAGAALCSTSLGTTFTILNTSGLDKSRLGVILSSAAMLDDVAGLVMVQVISNLGQSADSFNAITVIRPVLVSIAFAVVVPAVCWAVVKPITKPTLAQTAKKEKEQSRLRTWICTPVAAFIAHTLVLLGLVTGSTYAGTSNLFAAYIAGAVINWWDALVNTTLREQLSASVTEKKTRKGKKTTQPQREGAVVSSPTSSDNSAPDAREPAIDRPVSATHDKLRGAVIYEHMYAPAMNTVLKPFFFASIGFSIPITQMFRGTIVWRGIVYTILMILGKLACGLVLVRFTSTPTKVQLPEGQQTTNTTPSTDASTNQTNPQQPPTANSKRKRQTPRKLPKPQSLYPSLMLGSAMVARGEIGFLISSLAESNGVFGTTQGGESSDIFLVTTWAILLCTIIGPVSIGTMVNRVRRLQKARVNDTAKPDPLGGWGVEG</sequence>
<feature type="transmembrane region" description="Helical" evidence="11">
    <location>
        <begin position="214"/>
        <end position="239"/>
    </location>
</feature>
<protein>
    <submittedName>
        <fullName evidence="13">Sodium/hydrogen exchanger</fullName>
    </submittedName>
</protein>
<proteinExistence type="predicted"/>
<feature type="compositionally biased region" description="Low complexity" evidence="10">
    <location>
        <begin position="452"/>
        <end position="464"/>
    </location>
</feature>